<evidence type="ECO:0000313" key="3">
    <source>
        <dbReference type="Proteomes" id="UP001596142"/>
    </source>
</evidence>
<evidence type="ECO:0000313" key="2">
    <source>
        <dbReference type="EMBL" id="MFC5713387.1"/>
    </source>
</evidence>
<keyword evidence="1" id="KW-0812">Transmembrane</keyword>
<sequence>MEGTLLVLAAIFYLLAFAGLVYPVIPAGVVFAVSLLLIGWAEGFGSLGIFFWVIQGFVAFLLFAIDSLISIFGVKRSGGSNAALWGSAIGLIVGPFIIPVVGVLVGALAGAVIGELITGGKTWRQMGKVGLSSVVGFVLGVIVKGMILVMNLVYLLWVFLF</sequence>
<keyword evidence="3" id="KW-1185">Reference proteome</keyword>
<keyword evidence="1" id="KW-0472">Membrane</keyword>
<organism evidence="2 3">
    <name type="scientific">Thalassorhabdus alkalitolerans</name>
    <dbReference type="NCBI Taxonomy" id="2282697"/>
    <lineage>
        <taxon>Bacteria</taxon>
        <taxon>Bacillati</taxon>
        <taxon>Bacillota</taxon>
        <taxon>Bacilli</taxon>
        <taxon>Bacillales</taxon>
        <taxon>Bacillaceae</taxon>
        <taxon>Thalassorhabdus</taxon>
    </lineage>
</organism>
<comment type="caution">
    <text evidence="2">The sequence shown here is derived from an EMBL/GenBank/DDBJ whole genome shotgun (WGS) entry which is preliminary data.</text>
</comment>
<dbReference type="Proteomes" id="UP001596142">
    <property type="component" value="Unassembled WGS sequence"/>
</dbReference>
<dbReference type="EMBL" id="JBHSOZ010000005">
    <property type="protein sequence ID" value="MFC5713387.1"/>
    <property type="molecule type" value="Genomic_DNA"/>
</dbReference>
<dbReference type="PANTHER" id="PTHR39165">
    <property type="entry name" value="IG HYPOTHETICAL 17883"/>
    <property type="match status" value="1"/>
</dbReference>
<feature type="transmembrane region" description="Helical" evidence="1">
    <location>
        <begin position="6"/>
        <end position="37"/>
    </location>
</feature>
<protein>
    <submittedName>
        <fullName evidence="2">DUF456 domain-containing protein</fullName>
    </submittedName>
</protein>
<evidence type="ECO:0000256" key="1">
    <source>
        <dbReference type="SAM" id="Phobius"/>
    </source>
</evidence>
<dbReference type="PANTHER" id="PTHR39165:SF1">
    <property type="entry name" value="DUF456 DOMAIN-CONTAINING PROTEIN"/>
    <property type="match status" value="1"/>
</dbReference>
<feature type="transmembrane region" description="Helical" evidence="1">
    <location>
        <begin position="134"/>
        <end position="160"/>
    </location>
</feature>
<reference evidence="3" key="1">
    <citation type="journal article" date="2019" name="Int. J. Syst. Evol. Microbiol.">
        <title>The Global Catalogue of Microorganisms (GCM) 10K type strain sequencing project: providing services to taxonomists for standard genome sequencing and annotation.</title>
        <authorList>
            <consortium name="The Broad Institute Genomics Platform"/>
            <consortium name="The Broad Institute Genome Sequencing Center for Infectious Disease"/>
            <person name="Wu L."/>
            <person name="Ma J."/>
        </authorList>
    </citation>
    <scope>NUCLEOTIDE SEQUENCE [LARGE SCALE GENOMIC DNA]</scope>
    <source>
        <strain evidence="3">CECT 7184</strain>
    </source>
</reference>
<dbReference type="Pfam" id="PF04306">
    <property type="entry name" value="DUF456"/>
    <property type="match status" value="1"/>
</dbReference>
<name>A0ABW0YPL0_9BACI</name>
<dbReference type="InterPro" id="IPR007403">
    <property type="entry name" value="DUF456"/>
</dbReference>
<gene>
    <name evidence="2" type="ORF">ACFPU1_11390</name>
</gene>
<keyword evidence="1" id="KW-1133">Transmembrane helix</keyword>
<accession>A0ABW0YPL0</accession>
<proteinExistence type="predicted"/>
<feature type="transmembrane region" description="Helical" evidence="1">
    <location>
        <begin position="84"/>
        <end position="113"/>
    </location>
</feature>
<feature type="transmembrane region" description="Helical" evidence="1">
    <location>
        <begin position="49"/>
        <end position="72"/>
    </location>
</feature>
<dbReference type="RefSeq" id="WP_385941156.1">
    <property type="nucleotide sequence ID" value="NZ_JBHSOZ010000005.1"/>
</dbReference>